<gene>
    <name evidence="2" type="ORF">BKCO1_2100030</name>
</gene>
<feature type="region of interest" description="Disordered" evidence="1">
    <location>
        <begin position="55"/>
        <end position="94"/>
    </location>
</feature>
<evidence type="ECO:0000256" key="1">
    <source>
        <dbReference type="SAM" id="MobiDB-lite"/>
    </source>
</evidence>
<evidence type="ECO:0000313" key="2">
    <source>
        <dbReference type="EMBL" id="OJD34649.1"/>
    </source>
</evidence>
<dbReference type="Proteomes" id="UP000183809">
    <property type="component" value="Unassembled WGS sequence"/>
</dbReference>
<dbReference type="RefSeq" id="XP_020130909.1">
    <property type="nucleotide sequence ID" value="XM_020272685.1"/>
</dbReference>
<evidence type="ECO:0000313" key="3">
    <source>
        <dbReference type="Proteomes" id="UP000183809"/>
    </source>
</evidence>
<reference evidence="2 3" key="1">
    <citation type="submission" date="2016-10" db="EMBL/GenBank/DDBJ databases">
        <title>Proteomics and genomics reveal pathogen-plant mechanisms compatible with a hemibiotrophic lifestyle of Diplodia corticola.</title>
        <authorList>
            <person name="Fernandes I."/>
            <person name="De Jonge R."/>
            <person name="Van De Peer Y."/>
            <person name="Devreese B."/>
            <person name="Alves A."/>
            <person name="Esteves A.C."/>
        </authorList>
    </citation>
    <scope>NUCLEOTIDE SEQUENCE [LARGE SCALE GENOMIC DNA]</scope>
    <source>
        <strain evidence="2 3">CBS 112549</strain>
    </source>
</reference>
<feature type="region of interest" description="Disordered" evidence="1">
    <location>
        <begin position="1"/>
        <end position="32"/>
    </location>
</feature>
<accession>A0A1J9R236</accession>
<sequence length="94" mass="10435">MPHAPAHSCAIPTRSQRLGLPLDQNRSPARSQKQGWLGAAEMQWEIVITQTTTDHHRTPCKWPAFRSSRTRPPPSASTDAILHTRTEGSATARK</sequence>
<proteinExistence type="predicted"/>
<dbReference type="AlphaFoldDB" id="A0A1J9R236"/>
<dbReference type="EMBL" id="MNUE01000021">
    <property type="protein sequence ID" value="OJD34649.1"/>
    <property type="molecule type" value="Genomic_DNA"/>
</dbReference>
<dbReference type="GeneID" id="31012944"/>
<name>A0A1J9R236_9PEZI</name>
<keyword evidence="3" id="KW-1185">Reference proteome</keyword>
<comment type="caution">
    <text evidence="2">The sequence shown here is derived from an EMBL/GenBank/DDBJ whole genome shotgun (WGS) entry which is preliminary data.</text>
</comment>
<protein>
    <submittedName>
        <fullName evidence="2">Uncharacterized protein</fullName>
    </submittedName>
</protein>
<organism evidence="2 3">
    <name type="scientific">Diplodia corticola</name>
    <dbReference type="NCBI Taxonomy" id="236234"/>
    <lineage>
        <taxon>Eukaryota</taxon>
        <taxon>Fungi</taxon>
        <taxon>Dikarya</taxon>
        <taxon>Ascomycota</taxon>
        <taxon>Pezizomycotina</taxon>
        <taxon>Dothideomycetes</taxon>
        <taxon>Dothideomycetes incertae sedis</taxon>
        <taxon>Botryosphaeriales</taxon>
        <taxon>Botryosphaeriaceae</taxon>
        <taxon>Diplodia</taxon>
    </lineage>
</organism>